<name>A0A8H3XFH0_GIGMA</name>
<evidence type="ECO:0000313" key="2">
    <source>
        <dbReference type="Proteomes" id="UP000439903"/>
    </source>
</evidence>
<organism evidence="1 2">
    <name type="scientific">Gigaspora margarita</name>
    <dbReference type="NCBI Taxonomy" id="4874"/>
    <lineage>
        <taxon>Eukaryota</taxon>
        <taxon>Fungi</taxon>
        <taxon>Fungi incertae sedis</taxon>
        <taxon>Mucoromycota</taxon>
        <taxon>Glomeromycotina</taxon>
        <taxon>Glomeromycetes</taxon>
        <taxon>Diversisporales</taxon>
        <taxon>Gigasporaceae</taxon>
        <taxon>Gigaspora</taxon>
    </lineage>
</organism>
<accession>A0A8H3XFH0</accession>
<protein>
    <submittedName>
        <fullName evidence="1">Uncharacterized protein</fullName>
    </submittedName>
</protein>
<dbReference type="AlphaFoldDB" id="A0A8H3XFH0"/>
<dbReference type="EMBL" id="WTPW01001095">
    <property type="protein sequence ID" value="KAF0457475.1"/>
    <property type="molecule type" value="Genomic_DNA"/>
</dbReference>
<reference evidence="1 2" key="1">
    <citation type="journal article" date="2019" name="Environ. Microbiol.">
        <title>At the nexus of three kingdoms: the genome of the mycorrhizal fungus Gigaspora margarita provides insights into plant, endobacterial and fungal interactions.</title>
        <authorList>
            <person name="Venice F."/>
            <person name="Ghignone S."/>
            <person name="Salvioli di Fossalunga A."/>
            <person name="Amselem J."/>
            <person name="Novero M."/>
            <person name="Xianan X."/>
            <person name="Sedzielewska Toro K."/>
            <person name="Morin E."/>
            <person name="Lipzen A."/>
            <person name="Grigoriev I.V."/>
            <person name="Henrissat B."/>
            <person name="Martin F.M."/>
            <person name="Bonfante P."/>
        </authorList>
    </citation>
    <scope>NUCLEOTIDE SEQUENCE [LARGE SCALE GENOMIC DNA]</scope>
    <source>
        <strain evidence="1 2">BEG34</strain>
    </source>
</reference>
<dbReference type="Proteomes" id="UP000439903">
    <property type="component" value="Unassembled WGS sequence"/>
</dbReference>
<gene>
    <name evidence="1" type="ORF">F8M41_001196</name>
</gene>
<comment type="caution">
    <text evidence="1">The sequence shown here is derived from an EMBL/GenBank/DDBJ whole genome shotgun (WGS) entry which is preliminary data.</text>
</comment>
<proteinExistence type="predicted"/>
<keyword evidence="2" id="KW-1185">Reference proteome</keyword>
<evidence type="ECO:0000313" key="1">
    <source>
        <dbReference type="EMBL" id="KAF0457475.1"/>
    </source>
</evidence>
<sequence>MGLVIGISFDRLTKVDGNRFQFHRPGHLKTYYVINHYMIIVLTVWKSILCRITYSYECECRTHFDRHKVIGKTKCWHRRSFSQRSGLGNEIHGKGACHEEQSFRTKIRVS</sequence>